<dbReference type="Proteomes" id="UP000016935">
    <property type="component" value="Unassembled WGS sequence"/>
</dbReference>
<reference evidence="2 3" key="1">
    <citation type="journal article" date="2012" name="PLoS Pathog.">
        <title>Diverse lifestyles and strategies of plant pathogenesis encoded in the genomes of eighteen Dothideomycetes fungi.</title>
        <authorList>
            <person name="Ohm R.A."/>
            <person name="Feau N."/>
            <person name="Henrissat B."/>
            <person name="Schoch C.L."/>
            <person name="Horwitz B.A."/>
            <person name="Barry K.W."/>
            <person name="Condon B.J."/>
            <person name="Copeland A.C."/>
            <person name="Dhillon B."/>
            <person name="Glaser F."/>
            <person name="Hesse C.N."/>
            <person name="Kosti I."/>
            <person name="LaButti K."/>
            <person name="Lindquist E.A."/>
            <person name="Lucas S."/>
            <person name="Salamov A.A."/>
            <person name="Bradshaw R.E."/>
            <person name="Ciuffetti L."/>
            <person name="Hamelin R.C."/>
            <person name="Kema G.H.J."/>
            <person name="Lawrence C."/>
            <person name="Scott J.A."/>
            <person name="Spatafora J.W."/>
            <person name="Turgeon B.G."/>
            <person name="de Wit P.J.G.M."/>
            <person name="Zhong S."/>
            <person name="Goodwin S.B."/>
            <person name="Grigoriev I.V."/>
        </authorList>
    </citation>
    <scope>NUCLEOTIDE SEQUENCE [LARGE SCALE GENOMIC DNA]</scope>
    <source>
        <strain evidence="3">28A</strain>
    </source>
</reference>
<dbReference type="RefSeq" id="XP_008020227.1">
    <property type="nucleotide sequence ID" value="XM_008022036.1"/>
</dbReference>
<gene>
    <name evidence="2" type="ORF">SETTUDRAFT_30422</name>
</gene>
<accession>R0KSH6</accession>
<evidence type="ECO:0000313" key="2">
    <source>
        <dbReference type="EMBL" id="EOA91929.1"/>
    </source>
</evidence>
<protein>
    <submittedName>
        <fullName evidence="2">Uncharacterized protein</fullName>
    </submittedName>
</protein>
<evidence type="ECO:0000256" key="1">
    <source>
        <dbReference type="SAM" id="MobiDB-lite"/>
    </source>
</evidence>
<reference evidence="2 3" key="2">
    <citation type="journal article" date="2013" name="PLoS Genet.">
        <title>Comparative genome structure, secondary metabolite, and effector coding capacity across Cochliobolus pathogens.</title>
        <authorList>
            <person name="Condon B.J."/>
            <person name="Leng Y."/>
            <person name="Wu D."/>
            <person name="Bushley K.E."/>
            <person name="Ohm R.A."/>
            <person name="Otillar R."/>
            <person name="Martin J."/>
            <person name="Schackwitz W."/>
            <person name="Grimwood J."/>
            <person name="MohdZainudin N."/>
            <person name="Xue C."/>
            <person name="Wang R."/>
            <person name="Manning V.A."/>
            <person name="Dhillon B."/>
            <person name="Tu Z.J."/>
            <person name="Steffenson B.J."/>
            <person name="Salamov A."/>
            <person name="Sun H."/>
            <person name="Lowry S."/>
            <person name="LaButti K."/>
            <person name="Han J."/>
            <person name="Copeland A."/>
            <person name="Lindquist E."/>
            <person name="Barry K."/>
            <person name="Schmutz J."/>
            <person name="Baker S.E."/>
            <person name="Ciuffetti L.M."/>
            <person name="Grigoriev I.V."/>
            <person name="Zhong S."/>
            <person name="Turgeon B.G."/>
        </authorList>
    </citation>
    <scope>NUCLEOTIDE SEQUENCE [LARGE SCALE GENOMIC DNA]</scope>
    <source>
        <strain evidence="3">28A</strain>
    </source>
</reference>
<keyword evidence="3" id="KW-1185">Reference proteome</keyword>
<sequence>MALETGRCMERGAAPGSEDGDLGNICSKSKLVAAGNIHKTMFLASFSYFGSRYSDLNVYFTIHEGAWHALHSVKQPEDDAELVAMQHLGATYQLAKLALSEGFSQL</sequence>
<organism evidence="2 3">
    <name type="scientific">Exserohilum turcicum (strain 28A)</name>
    <name type="common">Northern leaf blight fungus</name>
    <name type="synonym">Setosphaeria turcica</name>
    <dbReference type="NCBI Taxonomy" id="671987"/>
    <lineage>
        <taxon>Eukaryota</taxon>
        <taxon>Fungi</taxon>
        <taxon>Dikarya</taxon>
        <taxon>Ascomycota</taxon>
        <taxon>Pezizomycotina</taxon>
        <taxon>Dothideomycetes</taxon>
        <taxon>Pleosporomycetidae</taxon>
        <taxon>Pleosporales</taxon>
        <taxon>Pleosporineae</taxon>
        <taxon>Pleosporaceae</taxon>
        <taxon>Exserohilum</taxon>
    </lineage>
</organism>
<name>R0KSH6_EXST2</name>
<evidence type="ECO:0000313" key="3">
    <source>
        <dbReference type="Proteomes" id="UP000016935"/>
    </source>
</evidence>
<feature type="region of interest" description="Disordered" evidence="1">
    <location>
        <begin position="1"/>
        <end position="21"/>
    </location>
</feature>
<dbReference type="GeneID" id="19403435"/>
<dbReference type="HOGENOM" id="CLU_2224825_0_0_1"/>
<dbReference type="AlphaFoldDB" id="R0KSH6"/>
<proteinExistence type="predicted"/>
<dbReference type="EMBL" id="KB908481">
    <property type="protein sequence ID" value="EOA91929.1"/>
    <property type="molecule type" value="Genomic_DNA"/>
</dbReference>